<dbReference type="InterPro" id="IPR036259">
    <property type="entry name" value="MFS_trans_sf"/>
</dbReference>
<sequence>MSFEEASYLTVIQSAAAIISSPIFAKLLNSIGRKPTILIIAIPQFIAWIFIAFGNSLTTLYLGRAITGISDGAAFTTVPVYIGEILEPRLRGNLGSLLSFSIYFGQFFINVIGAYASMKVSALICGIFPIVFFVSFICMPESPYYLLMRNKTDAARNSLKRLRMTNNVEEELIKLTADVQRQISESNSMKDLFVIDSNRRAMFIAIGLRVAHQLSGIAAFSVYTQYLFEKSGSNISESISAIIFTGLQVIVVCFGPLIVDRFGRRPLMFFSCSGCAVLLTIEAIYFFFNEHTNIDVSYFKWMPLTGMLLYIIVFGVGFGIVPTLMLSELFSASIKGKAVCCMSLLYHFCISVTSKVFQLMADNLGLFAPFTLFSACCFCSILFSYYFVPETKGKSLEEIQQCLKNKRIK</sequence>
<dbReference type="PROSITE" id="PS00217">
    <property type="entry name" value="SUGAR_TRANSPORT_2"/>
    <property type="match status" value="1"/>
</dbReference>
<proteinExistence type="predicted"/>
<evidence type="ECO:0000259" key="10">
    <source>
        <dbReference type="PROSITE" id="PS50850"/>
    </source>
</evidence>
<dbReference type="SUPFAM" id="SSF103473">
    <property type="entry name" value="MFS general substrate transporter"/>
    <property type="match status" value="1"/>
</dbReference>
<dbReference type="Gene3D" id="1.20.1250.20">
    <property type="entry name" value="MFS general substrate transporter like domains"/>
    <property type="match status" value="1"/>
</dbReference>
<dbReference type="InterPro" id="IPR003663">
    <property type="entry name" value="Sugar/inositol_transpt"/>
</dbReference>
<dbReference type="GO" id="GO:0022857">
    <property type="term" value="F:transmembrane transporter activity"/>
    <property type="evidence" value="ECO:0007669"/>
    <property type="project" value="InterPro"/>
</dbReference>
<evidence type="ECO:0000256" key="7">
    <source>
        <dbReference type="ARBA" id="ARBA00023136"/>
    </source>
</evidence>
<comment type="caution">
    <text evidence="11">The sequence shown here is derived from an EMBL/GenBank/DDBJ whole genome shotgun (WGS) entry which is preliminary data.</text>
</comment>
<gene>
    <name evidence="11" type="ORF">ILUMI_20172</name>
</gene>
<dbReference type="PRINTS" id="PR00171">
    <property type="entry name" value="SUGRTRNSPORT"/>
</dbReference>
<reference evidence="11" key="1">
    <citation type="submission" date="2019-08" db="EMBL/GenBank/DDBJ databases">
        <title>The genome of the North American firefly Photinus pyralis.</title>
        <authorList>
            <consortium name="Photinus pyralis genome working group"/>
            <person name="Fallon T.R."/>
            <person name="Sander Lower S.E."/>
            <person name="Weng J.-K."/>
        </authorList>
    </citation>
    <scope>NUCLEOTIDE SEQUENCE</scope>
    <source>
        <strain evidence="11">TRF0915ILg1</strain>
        <tissue evidence="11">Whole body</tissue>
    </source>
</reference>
<keyword evidence="7 9" id="KW-0472">Membrane</keyword>
<evidence type="ECO:0000256" key="8">
    <source>
        <dbReference type="ARBA" id="ARBA00023180"/>
    </source>
</evidence>
<feature type="transmembrane region" description="Helical" evidence="9">
    <location>
        <begin position="94"/>
        <end position="115"/>
    </location>
</feature>
<feature type="transmembrane region" description="Helical" evidence="9">
    <location>
        <begin position="366"/>
        <end position="388"/>
    </location>
</feature>
<keyword evidence="4" id="KW-0762">Sugar transport</keyword>
<keyword evidence="5 9" id="KW-0812">Transmembrane</keyword>
<feature type="transmembrane region" description="Helical" evidence="9">
    <location>
        <begin position="202"/>
        <end position="226"/>
    </location>
</feature>
<name>A0A8K0CIZ5_IGNLU</name>
<evidence type="ECO:0000256" key="3">
    <source>
        <dbReference type="ARBA" id="ARBA00022475"/>
    </source>
</evidence>
<accession>A0A8K0CIZ5</accession>
<comment type="subcellular location">
    <subcellularLocation>
        <location evidence="1">Cell membrane</location>
        <topology evidence="1">Multi-pass membrane protein</topology>
    </subcellularLocation>
</comment>
<dbReference type="GO" id="GO:0005886">
    <property type="term" value="C:plasma membrane"/>
    <property type="evidence" value="ECO:0007669"/>
    <property type="project" value="UniProtKB-SubCell"/>
</dbReference>
<evidence type="ECO:0000256" key="2">
    <source>
        <dbReference type="ARBA" id="ARBA00022448"/>
    </source>
</evidence>
<dbReference type="PROSITE" id="PS50850">
    <property type="entry name" value="MFS"/>
    <property type="match status" value="1"/>
</dbReference>
<dbReference type="Pfam" id="PF00083">
    <property type="entry name" value="Sugar_tr"/>
    <property type="match status" value="1"/>
</dbReference>
<dbReference type="InterPro" id="IPR050549">
    <property type="entry name" value="MFS_Trehalose_Transporter"/>
</dbReference>
<feature type="domain" description="Major facilitator superfamily (MFS) profile" evidence="10">
    <location>
        <begin position="1"/>
        <end position="392"/>
    </location>
</feature>
<feature type="transmembrane region" description="Helical" evidence="9">
    <location>
        <begin position="338"/>
        <end position="360"/>
    </location>
</feature>
<dbReference type="InterPro" id="IPR005828">
    <property type="entry name" value="MFS_sugar_transport-like"/>
</dbReference>
<evidence type="ECO:0000256" key="4">
    <source>
        <dbReference type="ARBA" id="ARBA00022597"/>
    </source>
</evidence>
<dbReference type="PANTHER" id="PTHR48021">
    <property type="match status" value="1"/>
</dbReference>
<keyword evidence="12" id="KW-1185">Reference proteome</keyword>
<feature type="transmembrane region" description="Helical" evidence="9">
    <location>
        <begin position="238"/>
        <end position="259"/>
    </location>
</feature>
<feature type="transmembrane region" description="Helical" evidence="9">
    <location>
        <begin position="6"/>
        <end position="25"/>
    </location>
</feature>
<evidence type="ECO:0000313" key="12">
    <source>
        <dbReference type="Proteomes" id="UP000801492"/>
    </source>
</evidence>
<dbReference type="InterPro" id="IPR005829">
    <property type="entry name" value="Sugar_transporter_CS"/>
</dbReference>
<evidence type="ECO:0000256" key="6">
    <source>
        <dbReference type="ARBA" id="ARBA00022989"/>
    </source>
</evidence>
<evidence type="ECO:0000313" key="11">
    <source>
        <dbReference type="EMBL" id="KAF2886001.1"/>
    </source>
</evidence>
<evidence type="ECO:0000256" key="9">
    <source>
        <dbReference type="SAM" id="Phobius"/>
    </source>
</evidence>
<keyword evidence="3" id="KW-1003">Cell membrane</keyword>
<evidence type="ECO:0000256" key="5">
    <source>
        <dbReference type="ARBA" id="ARBA00022692"/>
    </source>
</evidence>
<evidence type="ECO:0000256" key="1">
    <source>
        <dbReference type="ARBA" id="ARBA00004651"/>
    </source>
</evidence>
<dbReference type="AlphaFoldDB" id="A0A8K0CIZ5"/>
<feature type="transmembrane region" description="Helical" evidence="9">
    <location>
        <begin position="37"/>
        <end position="55"/>
    </location>
</feature>
<keyword evidence="2" id="KW-0813">Transport</keyword>
<keyword evidence="8" id="KW-0325">Glycoprotein</keyword>
<dbReference type="FunFam" id="1.20.1250.20:FF:000218">
    <property type="entry name" value="facilitated trehalose transporter Tret1"/>
    <property type="match status" value="1"/>
</dbReference>
<keyword evidence="6 9" id="KW-1133">Transmembrane helix</keyword>
<dbReference type="OrthoDB" id="6133115at2759"/>
<dbReference type="InterPro" id="IPR020846">
    <property type="entry name" value="MFS_dom"/>
</dbReference>
<organism evidence="11 12">
    <name type="scientific">Ignelater luminosus</name>
    <name type="common">Cucubano</name>
    <name type="synonym">Pyrophorus luminosus</name>
    <dbReference type="NCBI Taxonomy" id="2038154"/>
    <lineage>
        <taxon>Eukaryota</taxon>
        <taxon>Metazoa</taxon>
        <taxon>Ecdysozoa</taxon>
        <taxon>Arthropoda</taxon>
        <taxon>Hexapoda</taxon>
        <taxon>Insecta</taxon>
        <taxon>Pterygota</taxon>
        <taxon>Neoptera</taxon>
        <taxon>Endopterygota</taxon>
        <taxon>Coleoptera</taxon>
        <taxon>Polyphaga</taxon>
        <taxon>Elateriformia</taxon>
        <taxon>Elateroidea</taxon>
        <taxon>Elateridae</taxon>
        <taxon>Agrypninae</taxon>
        <taxon>Pyrophorini</taxon>
        <taxon>Ignelater</taxon>
    </lineage>
</organism>
<dbReference type="Proteomes" id="UP000801492">
    <property type="component" value="Unassembled WGS sequence"/>
</dbReference>
<feature type="transmembrane region" description="Helical" evidence="9">
    <location>
        <begin position="266"/>
        <end position="288"/>
    </location>
</feature>
<feature type="transmembrane region" description="Helical" evidence="9">
    <location>
        <begin position="121"/>
        <end position="139"/>
    </location>
</feature>
<dbReference type="EMBL" id="VTPC01088929">
    <property type="protein sequence ID" value="KAF2886001.1"/>
    <property type="molecule type" value="Genomic_DNA"/>
</dbReference>
<dbReference type="PANTHER" id="PTHR48021:SF46">
    <property type="entry name" value="MAJOR FACILITATOR SUPERFAMILY (MFS) PROFILE DOMAIN-CONTAINING PROTEIN"/>
    <property type="match status" value="1"/>
</dbReference>
<protein>
    <recommendedName>
        <fullName evidence="10">Major facilitator superfamily (MFS) profile domain-containing protein</fullName>
    </recommendedName>
</protein>
<feature type="transmembrane region" description="Helical" evidence="9">
    <location>
        <begin position="308"/>
        <end position="326"/>
    </location>
</feature>